<evidence type="ECO:0000313" key="1">
    <source>
        <dbReference type="EMBL" id="AZN72872.1"/>
    </source>
</evidence>
<evidence type="ECO:0000313" key="2">
    <source>
        <dbReference type="Proteomes" id="UP000268192"/>
    </source>
</evidence>
<dbReference type="Proteomes" id="UP000268192">
    <property type="component" value="Chromosome"/>
</dbReference>
<organism evidence="1 2">
    <name type="scientific">Georhizobium profundi</name>
    <dbReference type="NCBI Taxonomy" id="2341112"/>
    <lineage>
        <taxon>Bacteria</taxon>
        <taxon>Pseudomonadati</taxon>
        <taxon>Pseudomonadota</taxon>
        <taxon>Alphaproteobacteria</taxon>
        <taxon>Hyphomicrobiales</taxon>
        <taxon>Rhizobiaceae</taxon>
        <taxon>Georhizobium</taxon>
    </lineage>
</organism>
<evidence type="ECO:0008006" key="3">
    <source>
        <dbReference type="Google" id="ProtNLM"/>
    </source>
</evidence>
<dbReference type="KEGG" id="abaw:D5400_17725"/>
<name>A0A3Q8XQT1_9HYPH</name>
<keyword evidence="2" id="KW-1185">Reference proteome</keyword>
<dbReference type="RefSeq" id="WP_126011224.1">
    <property type="nucleotide sequence ID" value="NZ_CP032509.1"/>
</dbReference>
<accession>A0A3Q8XQT1</accession>
<proteinExistence type="predicted"/>
<reference evidence="1 2" key="1">
    <citation type="submission" date="2018-09" db="EMBL/GenBank/DDBJ databases">
        <title>Marinorhizobium profundi gen. nov., sp. nov., isolated from a deep-sea sediment sample from the New Britain Trench and proposal of Marinorhizobiaceae fam. nov. in the order Rhizobiales of the class Alphaproteobacteria.</title>
        <authorList>
            <person name="Cao J."/>
        </authorList>
    </citation>
    <scope>NUCLEOTIDE SEQUENCE [LARGE SCALE GENOMIC DNA]</scope>
    <source>
        <strain evidence="1 2">WS11</strain>
    </source>
</reference>
<dbReference type="EMBL" id="CP032509">
    <property type="protein sequence ID" value="AZN72872.1"/>
    <property type="molecule type" value="Genomic_DNA"/>
</dbReference>
<sequence>MSFLIDGREDAVPTVLFVHDVGVPMKPVAMSPVADALREVGFRAARFELTDMVACRGGVRTPAPKTRRLVGYTEAVAALACDCPDVQWR</sequence>
<protein>
    <recommendedName>
        <fullName evidence="3">Alpha/beta hydrolase</fullName>
    </recommendedName>
</protein>
<gene>
    <name evidence="1" type="ORF">D5400_17725</name>
</gene>
<dbReference type="AlphaFoldDB" id="A0A3Q8XQT1"/>